<name>A0A8K0CT08_IGNLU</name>
<dbReference type="AlphaFoldDB" id="A0A8K0CT08"/>
<gene>
    <name evidence="1" type="ORF">ILUMI_15396</name>
</gene>
<evidence type="ECO:0000313" key="1">
    <source>
        <dbReference type="EMBL" id="KAF2890777.1"/>
    </source>
</evidence>
<evidence type="ECO:0000313" key="2">
    <source>
        <dbReference type="Proteomes" id="UP000801492"/>
    </source>
</evidence>
<protein>
    <submittedName>
        <fullName evidence="1">Uncharacterized protein</fullName>
    </submittedName>
</protein>
<organism evidence="1 2">
    <name type="scientific">Ignelater luminosus</name>
    <name type="common">Cucubano</name>
    <name type="synonym">Pyrophorus luminosus</name>
    <dbReference type="NCBI Taxonomy" id="2038154"/>
    <lineage>
        <taxon>Eukaryota</taxon>
        <taxon>Metazoa</taxon>
        <taxon>Ecdysozoa</taxon>
        <taxon>Arthropoda</taxon>
        <taxon>Hexapoda</taxon>
        <taxon>Insecta</taxon>
        <taxon>Pterygota</taxon>
        <taxon>Neoptera</taxon>
        <taxon>Endopterygota</taxon>
        <taxon>Coleoptera</taxon>
        <taxon>Polyphaga</taxon>
        <taxon>Elateriformia</taxon>
        <taxon>Elateroidea</taxon>
        <taxon>Elateridae</taxon>
        <taxon>Agrypninae</taxon>
        <taxon>Pyrophorini</taxon>
        <taxon>Ignelater</taxon>
    </lineage>
</organism>
<sequence length="171" mass="19307">MQTNPETVLRKAERLNPARAQKLNKLIVEDHFGKLKAILTKHDLLNFPERIFNMDENGCRLQLHKDPRALAQKGAKRVTVMACGNAVGSTIPSNAYSKECKKIQPGKKSVCRVSIVRMTQKGSMTTETFVELIRHFVRFKPNGTCLLIFDGAKTHLDYNICKVAEKNEVIL</sequence>
<proteinExistence type="predicted"/>
<reference evidence="1" key="1">
    <citation type="submission" date="2019-08" db="EMBL/GenBank/DDBJ databases">
        <title>The genome of the North American firefly Photinus pyralis.</title>
        <authorList>
            <consortium name="Photinus pyralis genome working group"/>
            <person name="Fallon T.R."/>
            <person name="Sander Lower S.E."/>
            <person name="Weng J.-K."/>
        </authorList>
    </citation>
    <scope>NUCLEOTIDE SEQUENCE</scope>
    <source>
        <strain evidence="1">TRF0915ILg1</strain>
        <tissue evidence="1">Whole body</tissue>
    </source>
</reference>
<dbReference type="EMBL" id="VTPC01046647">
    <property type="protein sequence ID" value="KAF2890777.1"/>
    <property type="molecule type" value="Genomic_DNA"/>
</dbReference>
<accession>A0A8K0CT08</accession>
<dbReference type="OrthoDB" id="6713700at2759"/>
<comment type="caution">
    <text evidence="1">The sequence shown here is derived from an EMBL/GenBank/DDBJ whole genome shotgun (WGS) entry which is preliminary data.</text>
</comment>
<keyword evidence="2" id="KW-1185">Reference proteome</keyword>
<dbReference type="Proteomes" id="UP000801492">
    <property type="component" value="Unassembled WGS sequence"/>
</dbReference>